<dbReference type="SMART" id="SM00478">
    <property type="entry name" value="ENDO3c"/>
    <property type="match status" value="1"/>
</dbReference>
<evidence type="ECO:0000256" key="1">
    <source>
        <dbReference type="ARBA" id="ARBA00008343"/>
    </source>
</evidence>
<feature type="binding site" evidence="10">
    <location>
        <position position="222"/>
    </location>
    <ligand>
        <name>[4Fe-4S] cluster</name>
        <dbReference type="ChEBI" id="CHEBI:49883"/>
    </ligand>
</feature>
<comment type="caution">
    <text evidence="12">The sequence shown here is derived from an EMBL/GenBank/DDBJ whole genome shotgun (WGS) entry which is preliminary data.</text>
</comment>
<dbReference type="FunFam" id="1.10.340.30:FF:000001">
    <property type="entry name" value="Endonuclease III"/>
    <property type="match status" value="1"/>
</dbReference>
<dbReference type="InterPro" id="IPR011257">
    <property type="entry name" value="DNA_glycosylase"/>
</dbReference>
<dbReference type="InterPro" id="IPR004036">
    <property type="entry name" value="Endonuclease-III-like_CS2"/>
</dbReference>
<keyword evidence="10" id="KW-0238">DNA-binding</keyword>
<dbReference type="GO" id="GO:0019104">
    <property type="term" value="F:DNA N-glycosylase activity"/>
    <property type="evidence" value="ECO:0007669"/>
    <property type="project" value="UniProtKB-UniRule"/>
</dbReference>
<dbReference type="SMART" id="SM00525">
    <property type="entry name" value="FES"/>
    <property type="match status" value="1"/>
</dbReference>
<evidence type="ECO:0000256" key="6">
    <source>
        <dbReference type="ARBA" id="ARBA00023004"/>
    </source>
</evidence>
<feature type="binding site" evidence="10">
    <location>
        <position position="213"/>
    </location>
    <ligand>
        <name>[4Fe-4S] cluster</name>
        <dbReference type="ChEBI" id="CHEBI:49883"/>
    </ligand>
</feature>
<dbReference type="GO" id="GO:0046872">
    <property type="term" value="F:metal ion binding"/>
    <property type="evidence" value="ECO:0007669"/>
    <property type="project" value="UniProtKB-KW"/>
</dbReference>
<comment type="function">
    <text evidence="10">DNA repair enzyme that has both DNA N-glycosylase activity and AP-lyase activity. The DNA N-glycosylase activity releases various damaged pyrimidines from DNA by cleaving the N-glycosidic bond, leaving an AP (apurinic/apyrimidinic) site. The AP-lyase activity cleaves the phosphodiester bond 3' to the AP site by a beta-elimination, leaving a 3'-terminal unsaturated sugar and a product with a terminal 5'-phosphate.</text>
</comment>
<evidence type="ECO:0000313" key="12">
    <source>
        <dbReference type="EMBL" id="PJE64828.1"/>
    </source>
</evidence>
<comment type="cofactor">
    <cofactor evidence="10">
        <name>[4Fe-4S] cluster</name>
        <dbReference type="ChEBI" id="CHEBI:49883"/>
    </cofactor>
    <text evidence="10">Binds 1 [4Fe-4S] cluster.</text>
</comment>
<evidence type="ECO:0000313" key="13">
    <source>
        <dbReference type="Proteomes" id="UP000229098"/>
    </source>
</evidence>
<comment type="similarity">
    <text evidence="1 10">Belongs to the Nth/MutY family.</text>
</comment>
<keyword evidence="5 10" id="KW-0378">Hydrolase</keyword>
<comment type="catalytic activity">
    <reaction evidence="10">
        <text>2'-deoxyribonucleotide-(2'-deoxyribose 5'-phosphate)-2'-deoxyribonucleotide-DNA = a 3'-end 2'-deoxyribonucleotide-(2,3-dehydro-2,3-deoxyribose 5'-phosphate)-DNA + a 5'-end 5'-phospho-2'-deoxyribonucleoside-DNA + H(+)</text>
        <dbReference type="Rhea" id="RHEA:66592"/>
        <dbReference type="Rhea" id="RHEA-COMP:13180"/>
        <dbReference type="Rhea" id="RHEA-COMP:16897"/>
        <dbReference type="Rhea" id="RHEA-COMP:17067"/>
        <dbReference type="ChEBI" id="CHEBI:15378"/>
        <dbReference type="ChEBI" id="CHEBI:136412"/>
        <dbReference type="ChEBI" id="CHEBI:157695"/>
        <dbReference type="ChEBI" id="CHEBI:167181"/>
        <dbReference type="EC" id="4.2.99.18"/>
    </reaction>
</comment>
<dbReference type="NCBIfam" id="TIGR01083">
    <property type="entry name" value="nth"/>
    <property type="match status" value="1"/>
</dbReference>
<dbReference type="GO" id="GO:0006285">
    <property type="term" value="P:base-excision repair, AP site formation"/>
    <property type="evidence" value="ECO:0007669"/>
    <property type="project" value="TreeGrafter"/>
</dbReference>
<keyword evidence="7 10" id="KW-0411">Iron-sulfur</keyword>
<dbReference type="EMBL" id="PFEF01000003">
    <property type="protein sequence ID" value="PJE64828.1"/>
    <property type="molecule type" value="Genomic_DNA"/>
</dbReference>
<dbReference type="Gene3D" id="1.10.340.30">
    <property type="entry name" value="Hypothetical protein, domain 2"/>
    <property type="match status" value="1"/>
</dbReference>
<keyword evidence="12" id="KW-0540">Nuclease</keyword>
<evidence type="ECO:0000256" key="4">
    <source>
        <dbReference type="ARBA" id="ARBA00022763"/>
    </source>
</evidence>
<reference evidence="13" key="1">
    <citation type="submission" date="2017-09" db="EMBL/GenBank/DDBJ databases">
        <title>Depth-based differentiation of microbial function through sediment-hosted aquifers and enrichment of novel symbionts in the deep terrestrial subsurface.</title>
        <authorList>
            <person name="Probst A.J."/>
            <person name="Ladd B."/>
            <person name="Jarett J.K."/>
            <person name="Geller-Mcgrath D.E."/>
            <person name="Sieber C.M.K."/>
            <person name="Emerson J.B."/>
            <person name="Anantharaman K."/>
            <person name="Thomas B.C."/>
            <person name="Malmstrom R."/>
            <person name="Stieglmeier M."/>
            <person name="Klingl A."/>
            <person name="Woyke T."/>
            <person name="Ryan C.M."/>
            <person name="Banfield J.F."/>
        </authorList>
    </citation>
    <scope>NUCLEOTIDE SEQUENCE [LARGE SCALE GENOMIC DNA]</scope>
</reference>
<feature type="domain" description="HhH-GPD" evidence="11">
    <location>
        <begin position="56"/>
        <end position="204"/>
    </location>
</feature>
<dbReference type="CDD" id="cd00056">
    <property type="entry name" value="ENDO3c"/>
    <property type="match status" value="1"/>
</dbReference>
<evidence type="ECO:0000256" key="9">
    <source>
        <dbReference type="ARBA" id="ARBA00023295"/>
    </source>
</evidence>
<keyword evidence="6 10" id="KW-0408">Iron</keyword>
<dbReference type="PANTHER" id="PTHR10359:SF18">
    <property type="entry name" value="ENDONUCLEASE III"/>
    <property type="match status" value="1"/>
</dbReference>
<dbReference type="PIRSF" id="PIRSF001435">
    <property type="entry name" value="Nth"/>
    <property type="match status" value="1"/>
</dbReference>
<dbReference type="AlphaFoldDB" id="A0A2M8KY21"/>
<evidence type="ECO:0000256" key="3">
    <source>
        <dbReference type="ARBA" id="ARBA00022723"/>
    </source>
</evidence>
<organism evidence="12 13">
    <name type="scientific">Candidatus Ryanbacteria bacterium CG10_big_fil_rev_8_21_14_0_10_43_42</name>
    <dbReference type="NCBI Taxonomy" id="1974864"/>
    <lineage>
        <taxon>Bacteria</taxon>
        <taxon>Candidatus Ryaniibacteriota</taxon>
    </lineage>
</organism>
<dbReference type="Pfam" id="PF00730">
    <property type="entry name" value="HhH-GPD"/>
    <property type="match status" value="1"/>
</dbReference>
<feature type="binding site" evidence="10">
    <location>
        <position position="206"/>
    </location>
    <ligand>
        <name>[4Fe-4S] cluster</name>
        <dbReference type="ChEBI" id="CHEBI:49883"/>
    </ligand>
</feature>
<evidence type="ECO:0000256" key="10">
    <source>
        <dbReference type="HAMAP-Rule" id="MF_00942"/>
    </source>
</evidence>
<dbReference type="InterPro" id="IPR003265">
    <property type="entry name" value="HhH-GPD_domain"/>
</dbReference>
<dbReference type="EC" id="4.2.99.18" evidence="10"/>
<keyword evidence="8 10" id="KW-0234">DNA repair</keyword>
<keyword evidence="9 10" id="KW-0326">Glycosidase</keyword>
<dbReference type="InterPro" id="IPR005759">
    <property type="entry name" value="Nth"/>
</dbReference>
<sequence>MNNFQDYKKQWIKKESATETKKRAARIYDILLATYPHSGMMLAYETPVQLLVAVMLSAQCTDKKVNEVTKNLFKKYKTAADFANAQPHIFEKEIYQTGFYKAKTKHIIATAKILEKKFSGILPSSIEDMLVLPGVARKTANVVLGNAYGIVEGIAVDTHVSRIAQRLGLTKHLPPEKIERDLMILFSKKKWFHLTYLFIEHGRALCSSRKPHCDRCPLKKICPSSFV</sequence>
<dbReference type="GO" id="GO:0051539">
    <property type="term" value="F:4 iron, 4 sulfur cluster binding"/>
    <property type="evidence" value="ECO:0007669"/>
    <property type="project" value="UniProtKB-UniRule"/>
</dbReference>
<evidence type="ECO:0000256" key="5">
    <source>
        <dbReference type="ARBA" id="ARBA00022801"/>
    </source>
</evidence>
<dbReference type="GO" id="GO:0003677">
    <property type="term" value="F:DNA binding"/>
    <property type="evidence" value="ECO:0007669"/>
    <property type="project" value="UniProtKB-UniRule"/>
</dbReference>
<dbReference type="GO" id="GO:0140078">
    <property type="term" value="F:class I DNA-(apurinic or apyrimidinic site) endonuclease activity"/>
    <property type="evidence" value="ECO:0007669"/>
    <property type="project" value="UniProtKB-EC"/>
</dbReference>
<keyword evidence="4 10" id="KW-0227">DNA damage</keyword>
<dbReference type="SUPFAM" id="SSF48150">
    <property type="entry name" value="DNA-glycosylase"/>
    <property type="match status" value="1"/>
</dbReference>
<dbReference type="InterPro" id="IPR023170">
    <property type="entry name" value="HhH_base_excis_C"/>
</dbReference>
<feature type="binding site" evidence="10">
    <location>
        <position position="216"/>
    </location>
    <ligand>
        <name>[4Fe-4S] cluster</name>
        <dbReference type="ChEBI" id="CHEBI:49883"/>
    </ligand>
</feature>
<gene>
    <name evidence="10 12" type="primary">nth</name>
    <name evidence="12" type="ORF">COU90_01020</name>
</gene>
<evidence type="ECO:0000256" key="7">
    <source>
        <dbReference type="ARBA" id="ARBA00023014"/>
    </source>
</evidence>
<dbReference type="PROSITE" id="PS01155">
    <property type="entry name" value="ENDONUCLEASE_III_2"/>
    <property type="match status" value="1"/>
</dbReference>
<name>A0A2M8KY21_9BACT</name>
<evidence type="ECO:0000256" key="8">
    <source>
        <dbReference type="ARBA" id="ARBA00023204"/>
    </source>
</evidence>
<accession>A0A2M8KY21</accession>
<dbReference type="Proteomes" id="UP000229098">
    <property type="component" value="Unassembled WGS sequence"/>
</dbReference>
<dbReference type="InterPro" id="IPR003651">
    <property type="entry name" value="Endonuclease3_FeS-loop_motif"/>
</dbReference>
<dbReference type="Gene3D" id="1.10.1670.10">
    <property type="entry name" value="Helix-hairpin-Helix base-excision DNA repair enzymes (C-terminal)"/>
    <property type="match status" value="1"/>
</dbReference>
<keyword evidence="3 10" id="KW-0479">Metal-binding</keyword>
<dbReference type="PANTHER" id="PTHR10359">
    <property type="entry name" value="A/G-SPECIFIC ADENINE GLYCOSYLASE/ENDONUCLEASE III"/>
    <property type="match status" value="1"/>
</dbReference>
<keyword evidence="12" id="KW-0255">Endonuclease</keyword>
<evidence type="ECO:0000259" key="11">
    <source>
        <dbReference type="SMART" id="SM00478"/>
    </source>
</evidence>
<keyword evidence="2 10" id="KW-0004">4Fe-4S</keyword>
<keyword evidence="10" id="KW-0456">Lyase</keyword>
<protein>
    <recommendedName>
        <fullName evidence="10">Endonuclease III</fullName>
        <ecNumber evidence="10">4.2.99.18</ecNumber>
    </recommendedName>
    <alternativeName>
        <fullName evidence="10">DNA-(apurinic or apyrimidinic site) lyase</fullName>
    </alternativeName>
</protein>
<proteinExistence type="inferred from homology"/>
<evidence type="ECO:0000256" key="2">
    <source>
        <dbReference type="ARBA" id="ARBA00022485"/>
    </source>
</evidence>
<dbReference type="HAMAP" id="MF_00942">
    <property type="entry name" value="Nth"/>
    <property type="match status" value="1"/>
</dbReference>